<protein>
    <submittedName>
        <fullName evidence="1">Uncharacterized protein</fullName>
    </submittedName>
</protein>
<dbReference type="Proteomes" id="UP001468798">
    <property type="component" value="Unassembled WGS sequence"/>
</dbReference>
<sequence>MENDTIPKFIDLHPKDLIKIPKSCIESFINENVMTKEKRRQLLIVGSQNDTIKDKKILSFLYNMKVPTCVFRRTTQEEDTVLYYNKRNLYYHHNQIKWDKTKIKFPKQNLLNGQPSIKTYL</sequence>
<evidence type="ECO:0000313" key="1">
    <source>
        <dbReference type="EMBL" id="MEM0575956.1"/>
    </source>
</evidence>
<name>A0ABU9NKW2_9FLAO</name>
<comment type="caution">
    <text evidence="1">The sequence shown here is derived from an EMBL/GenBank/DDBJ whole genome shotgun (WGS) entry which is preliminary data.</text>
</comment>
<accession>A0ABU9NKW2</accession>
<dbReference type="EMBL" id="JBCGDP010000004">
    <property type="protein sequence ID" value="MEM0575956.1"/>
    <property type="molecule type" value="Genomic_DNA"/>
</dbReference>
<organism evidence="1 2">
    <name type="scientific">Flavobacterium polysaccharolyticum</name>
    <dbReference type="NCBI Taxonomy" id="3133148"/>
    <lineage>
        <taxon>Bacteria</taxon>
        <taxon>Pseudomonadati</taxon>
        <taxon>Bacteroidota</taxon>
        <taxon>Flavobacteriia</taxon>
        <taxon>Flavobacteriales</taxon>
        <taxon>Flavobacteriaceae</taxon>
        <taxon>Flavobacterium</taxon>
    </lineage>
</organism>
<keyword evidence="2" id="KW-1185">Reference proteome</keyword>
<dbReference type="RefSeq" id="WP_342691015.1">
    <property type="nucleotide sequence ID" value="NZ_JBCGDP010000004.1"/>
</dbReference>
<reference evidence="1 2" key="1">
    <citation type="submission" date="2024-03" db="EMBL/GenBank/DDBJ databases">
        <title>Two novel species of the genus Flavobacterium exhibiting potentially degradation of complex polysaccharides.</title>
        <authorList>
            <person name="Lian X."/>
        </authorList>
    </citation>
    <scope>NUCLEOTIDE SEQUENCE [LARGE SCALE GENOMIC DNA]</scope>
    <source>
        <strain evidence="1 2">N6</strain>
    </source>
</reference>
<gene>
    <name evidence="1" type="ORF">WFZ86_05550</name>
</gene>
<proteinExistence type="predicted"/>
<evidence type="ECO:0000313" key="2">
    <source>
        <dbReference type="Proteomes" id="UP001468798"/>
    </source>
</evidence>